<organism evidence="2">
    <name type="scientific">marine metagenome</name>
    <dbReference type="NCBI Taxonomy" id="408172"/>
    <lineage>
        <taxon>unclassified sequences</taxon>
        <taxon>metagenomes</taxon>
        <taxon>ecological metagenomes</taxon>
    </lineage>
</organism>
<evidence type="ECO:0000313" key="2">
    <source>
        <dbReference type="EMBL" id="SVE37725.1"/>
    </source>
</evidence>
<dbReference type="EMBL" id="UINC01213105">
    <property type="protein sequence ID" value="SVE37725.1"/>
    <property type="molecule type" value="Genomic_DNA"/>
</dbReference>
<dbReference type="PROSITE" id="PS51385">
    <property type="entry name" value="YJEF_N"/>
    <property type="match status" value="1"/>
</dbReference>
<feature type="domain" description="YjeF N-terminal" evidence="1">
    <location>
        <begin position="23"/>
        <end position="127"/>
    </location>
</feature>
<dbReference type="AlphaFoldDB" id="A0A383D0G9"/>
<dbReference type="Gene3D" id="3.40.50.10260">
    <property type="entry name" value="YjeF N-terminal domain"/>
    <property type="match status" value="1"/>
</dbReference>
<feature type="non-terminal residue" evidence="2">
    <location>
        <position position="127"/>
    </location>
</feature>
<dbReference type="Pfam" id="PF03853">
    <property type="entry name" value="YjeF_N"/>
    <property type="match status" value="1"/>
</dbReference>
<sequence length="127" mass="13730">MTRVVSLRPFGRSLVWAPTGSEARAFDEKAISEHGISERSLMECAGRSAAHTLEKIFPKGEVLVFVGSGNNGRDGLILARTLQAWGRKTRVFNSSGNSLDRGLDNAWPLELAESEVTADESSVIVDA</sequence>
<protein>
    <recommendedName>
        <fullName evidence="1">YjeF N-terminal domain-containing protein</fullName>
    </recommendedName>
</protein>
<reference evidence="2" key="1">
    <citation type="submission" date="2018-05" db="EMBL/GenBank/DDBJ databases">
        <authorList>
            <person name="Lanie J.A."/>
            <person name="Ng W.-L."/>
            <person name="Kazmierczak K.M."/>
            <person name="Andrzejewski T.M."/>
            <person name="Davidsen T.M."/>
            <person name="Wayne K.J."/>
            <person name="Tettelin H."/>
            <person name="Glass J.I."/>
            <person name="Rusch D."/>
            <person name="Podicherti R."/>
            <person name="Tsui H.-C.T."/>
            <person name="Winkler M.E."/>
        </authorList>
    </citation>
    <scope>NUCLEOTIDE SEQUENCE</scope>
</reference>
<proteinExistence type="predicted"/>
<dbReference type="InterPro" id="IPR004443">
    <property type="entry name" value="YjeF_N_dom"/>
</dbReference>
<dbReference type="InterPro" id="IPR036652">
    <property type="entry name" value="YjeF_N_dom_sf"/>
</dbReference>
<dbReference type="SUPFAM" id="SSF64153">
    <property type="entry name" value="YjeF N-terminal domain-like"/>
    <property type="match status" value="1"/>
</dbReference>
<name>A0A383D0G9_9ZZZZ</name>
<accession>A0A383D0G9</accession>
<evidence type="ECO:0000259" key="1">
    <source>
        <dbReference type="PROSITE" id="PS51385"/>
    </source>
</evidence>
<gene>
    <name evidence="2" type="ORF">METZ01_LOCUS490579</name>
</gene>